<proteinExistence type="predicted"/>
<dbReference type="EMBL" id="CM035424">
    <property type="protein sequence ID" value="KAH7352877.1"/>
    <property type="molecule type" value="Genomic_DNA"/>
</dbReference>
<name>A0A8T2SN80_CERRI</name>
<dbReference type="InterPro" id="IPR032245">
    <property type="entry name" value="RMI2"/>
</dbReference>
<evidence type="ECO:0000313" key="1">
    <source>
        <dbReference type="EMBL" id="KAH7352877.1"/>
    </source>
</evidence>
<dbReference type="OrthoDB" id="59690at2759"/>
<dbReference type="GO" id="GO:0006281">
    <property type="term" value="P:DNA repair"/>
    <property type="evidence" value="ECO:0007669"/>
    <property type="project" value="TreeGrafter"/>
</dbReference>
<dbReference type="GO" id="GO:0016607">
    <property type="term" value="C:nuclear speck"/>
    <property type="evidence" value="ECO:0007669"/>
    <property type="project" value="TreeGrafter"/>
</dbReference>
<dbReference type="PANTHER" id="PTHR33962">
    <property type="entry name" value="RECQ-MEDIATED GENOME INSTABILITY PROTEIN 2 RMI2"/>
    <property type="match status" value="1"/>
</dbReference>
<accession>A0A8T2SN80</accession>
<protein>
    <submittedName>
        <fullName evidence="1">Uncharacterized protein</fullName>
    </submittedName>
</protein>
<sequence>MDFNLPALKLFIRELKMASPPAPSISSAGSTPSVMALGNLHFQRAWLQGVLVPGCEHEGNLLLDDGSGVIELYFSKESQTHQWKAGMYVLIVGAYTVKDGTSVLKHLSADADHQGDIWYSRVDVSVAGYLCSRLYEF</sequence>
<evidence type="ECO:0000313" key="2">
    <source>
        <dbReference type="Proteomes" id="UP000825935"/>
    </source>
</evidence>
<dbReference type="GO" id="GO:2000042">
    <property type="term" value="P:negative regulation of double-strand break repair via homologous recombination"/>
    <property type="evidence" value="ECO:0007669"/>
    <property type="project" value="TreeGrafter"/>
</dbReference>
<dbReference type="Pfam" id="PF16100">
    <property type="entry name" value="RMI2"/>
    <property type="match status" value="1"/>
</dbReference>
<dbReference type="GO" id="GO:0033045">
    <property type="term" value="P:regulation of sister chromatid segregation"/>
    <property type="evidence" value="ECO:0007669"/>
    <property type="project" value="TreeGrafter"/>
</dbReference>
<reference evidence="1" key="1">
    <citation type="submission" date="2021-08" db="EMBL/GenBank/DDBJ databases">
        <title>WGS assembly of Ceratopteris richardii.</title>
        <authorList>
            <person name="Marchant D.B."/>
            <person name="Chen G."/>
            <person name="Jenkins J."/>
            <person name="Shu S."/>
            <person name="Leebens-Mack J."/>
            <person name="Grimwood J."/>
            <person name="Schmutz J."/>
            <person name="Soltis P."/>
            <person name="Soltis D."/>
            <person name="Chen Z.-H."/>
        </authorList>
    </citation>
    <scope>NUCLEOTIDE SEQUENCE</scope>
    <source>
        <strain evidence="1">Whitten #5841</strain>
        <tissue evidence="1">Leaf</tissue>
    </source>
</reference>
<dbReference type="Gene3D" id="2.40.50.140">
    <property type="entry name" value="Nucleic acid-binding proteins"/>
    <property type="match status" value="1"/>
</dbReference>
<dbReference type="GO" id="GO:0043007">
    <property type="term" value="P:maintenance of rDNA"/>
    <property type="evidence" value="ECO:0007669"/>
    <property type="project" value="TreeGrafter"/>
</dbReference>
<dbReference type="GO" id="GO:0005829">
    <property type="term" value="C:cytosol"/>
    <property type="evidence" value="ECO:0007669"/>
    <property type="project" value="TreeGrafter"/>
</dbReference>
<dbReference type="InterPro" id="IPR012340">
    <property type="entry name" value="NA-bd_OB-fold"/>
</dbReference>
<gene>
    <name evidence="1" type="ORF">KP509_19G068500</name>
</gene>
<keyword evidence="2" id="KW-1185">Reference proteome</keyword>
<dbReference type="PANTHER" id="PTHR33962:SF1">
    <property type="entry name" value="RECQ-MEDIATED GENOME INSTABILITY PROTEIN 2"/>
    <property type="match status" value="1"/>
</dbReference>
<organism evidence="1 2">
    <name type="scientific">Ceratopteris richardii</name>
    <name type="common">Triangle waterfern</name>
    <dbReference type="NCBI Taxonomy" id="49495"/>
    <lineage>
        <taxon>Eukaryota</taxon>
        <taxon>Viridiplantae</taxon>
        <taxon>Streptophyta</taxon>
        <taxon>Embryophyta</taxon>
        <taxon>Tracheophyta</taxon>
        <taxon>Polypodiopsida</taxon>
        <taxon>Polypodiidae</taxon>
        <taxon>Polypodiales</taxon>
        <taxon>Pteridineae</taxon>
        <taxon>Pteridaceae</taxon>
        <taxon>Parkerioideae</taxon>
        <taxon>Ceratopteris</taxon>
    </lineage>
</organism>
<dbReference type="Proteomes" id="UP000825935">
    <property type="component" value="Chromosome 19"/>
</dbReference>
<dbReference type="AlphaFoldDB" id="A0A8T2SN80"/>
<comment type="caution">
    <text evidence="1">The sequence shown here is derived from an EMBL/GenBank/DDBJ whole genome shotgun (WGS) entry which is preliminary data.</text>
</comment>